<dbReference type="EMBL" id="JASPKY010000009">
    <property type="protein sequence ID" value="KAK9753949.1"/>
    <property type="molecule type" value="Genomic_DNA"/>
</dbReference>
<evidence type="ECO:0000313" key="1">
    <source>
        <dbReference type="EMBL" id="KAK9753949.1"/>
    </source>
</evidence>
<sequence length="147" mass="16347">MQNTLNKYPSVVFTSADASISVCHFFTIDLSLSVVKSIPWKLVSTLRPCTSSAINLNLRKERSASESLCKSANETSKTLYFKPSEAIFVPWVRFTRVFPICLVVNMHGAFTSYQSLRVKGSEHAWCLHIVPIFTSEGINAEIASKLG</sequence>
<accession>A0AAW1N9L0</accession>
<keyword evidence="2" id="KW-1185">Reference proteome</keyword>
<organism evidence="1 2">
    <name type="scientific">Popillia japonica</name>
    <name type="common">Japanese beetle</name>
    <dbReference type="NCBI Taxonomy" id="7064"/>
    <lineage>
        <taxon>Eukaryota</taxon>
        <taxon>Metazoa</taxon>
        <taxon>Ecdysozoa</taxon>
        <taxon>Arthropoda</taxon>
        <taxon>Hexapoda</taxon>
        <taxon>Insecta</taxon>
        <taxon>Pterygota</taxon>
        <taxon>Neoptera</taxon>
        <taxon>Endopterygota</taxon>
        <taxon>Coleoptera</taxon>
        <taxon>Polyphaga</taxon>
        <taxon>Scarabaeiformia</taxon>
        <taxon>Scarabaeidae</taxon>
        <taxon>Rutelinae</taxon>
        <taxon>Popillia</taxon>
    </lineage>
</organism>
<proteinExistence type="predicted"/>
<protein>
    <submittedName>
        <fullName evidence="1">Uncharacterized protein</fullName>
    </submittedName>
</protein>
<gene>
    <name evidence="1" type="ORF">QE152_g1625</name>
</gene>
<dbReference type="AlphaFoldDB" id="A0AAW1N9L0"/>
<comment type="caution">
    <text evidence="1">The sequence shown here is derived from an EMBL/GenBank/DDBJ whole genome shotgun (WGS) entry which is preliminary data.</text>
</comment>
<reference evidence="1 2" key="1">
    <citation type="journal article" date="2024" name="BMC Genomics">
        <title>De novo assembly and annotation of Popillia japonica's genome with initial clues to its potential as an invasive pest.</title>
        <authorList>
            <person name="Cucini C."/>
            <person name="Boschi S."/>
            <person name="Funari R."/>
            <person name="Cardaioli E."/>
            <person name="Iannotti N."/>
            <person name="Marturano G."/>
            <person name="Paoli F."/>
            <person name="Bruttini M."/>
            <person name="Carapelli A."/>
            <person name="Frati F."/>
            <person name="Nardi F."/>
        </authorList>
    </citation>
    <scope>NUCLEOTIDE SEQUENCE [LARGE SCALE GENOMIC DNA]</scope>
    <source>
        <strain evidence="1">DMR45628</strain>
    </source>
</reference>
<dbReference type="Proteomes" id="UP001458880">
    <property type="component" value="Unassembled WGS sequence"/>
</dbReference>
<name>A0AAW1N9L0_POPJA</name>
<evidence type="ECO:0000313" key="2">
    <source>
        <dbReference type="Proteomes" id="UP001458880"/>
    </source>
</evidence>